<dbReference type="EMBL" id="FO203503">
    <property type="protein sequence ID" value="CCK80719.1"/>
    <property type="molecule type" value="Genomic_DNA"/>
</dbReference>
<comment type="catalytic activity">
    <reaction evidence="1">
        <text>Hydrolysis of proteins in presence of ATP.</text>
        <dbReference type="EC" id="3.4.21.53"/>
    </reaction>
</comment>
<dbReference type="GO" id="GO:0030163">
    <property type="term" value="P:protein catabolic process"/>
    <property type="evidence" value="ECO:0007669"/>
    <property type="project" value="InterPro"/>
</dbReference>
<name>K0N9R8_DESTT</name>
<feature type="active site" evidence="1">
    <location>
        <position position="103"/>
    </location>
</feature>
<feature type="domain" description="Lon proteolytic" evidence="2">
    <location>
        <begin position="1"/>
        <end position="165"/>
    </location>
</feature>
<dbReference type="InterPro" id="IPR027065">
    <property type="entry name" value="Lon_Prtase"/>
</dbReference>
<dbReference type="HOGENOM" id="CLU_097186_0_0_7"/>
<dbReference type="KEGG" id="dto:TOL2_C25600"/>
<keyword evidence="1" id="KW-0378">Hydrolase</keyword>
<dbReference type="Proteomes" id="UP000007347">
    <property type="component" value="Chromosome"/>
</dbReference>
<dbReference type="PATRIC" id="fig|651182.5.peg.3014"/>
<organism evidence="3 4">
    <name type="scientific">Desulfobacula toluolica (strain DSM 7467 / Tol2)</name>
    <dbReference type="NCBI Taxonomy" id="651182"/>
    <lineage>
        <taxon>Bacteria</taxon>
        <taxon>Pseudomonadati</taxon>
        <taxon>Thermodesulfobacteriota</taxon>
        <taxon>Desulfobacteria</taxon>
        <taxon>Desulfobacterales</taxon>
        <taxon>Desulfobacteraceae</taxon>
        <taxon>Desulfobacula</taxon>
    </lineage>
</organism>
<proteinExistence type="inferred from homology"/>
<gene>
    <name evidence="3" type="primary">lonB</name>
    <name evidence="3" type="ordered locus">TOL2_C25600</name>
</gene>
<evidence type="ECO:0000256" key="1">
    <source>
        <dbReference type="PROSITE-ProRule" id="PRU01122"/>
    </source>
</evidence>
<evidence type="ECO:0000313" key="3">
    <source>
        <dbReference type="EMBL" id="CCK80719.1"/>
    </source>
</evidence>
<dbReference type="InterPro" id="IPR014721">
    <property type="entry name" value="Ribsml_uS5_D2-typ_fold_subgr"/>
</dbReference>
<dbReference type="InterPro" id="IPR020568">
    <property type="entry name" value="Ribosomal_Su5_D2-typ_SF"/>
</dbReference>
<dbReference type="Gene3D" id="3.30.230.10">
    <property type="match status" value="1"/>
</dbReference>
<dbReference type="GO" id="GO:0004252">
    <property type="term" value="F:serine-type endopeptidase activity"/>
    <property type="evidence" value="ECO:0007669"/>
    <property type="project" value="UniProtKB-UniRule"/>
</dbReference>
<dbReference type="EC" id="3.4.21.53" evidence="1"/>
<keyword evidence="4" id="KW-1185">Reference proteome</keyword>
<dbReference type="GO" id="GO:0006508">
    <property type="term" value="P:proteolysis"/>
    <property type="evidence" value="ECO:0007669"/>
    <property type="project" value="UniProtKB-KW"/>
</dbReference>
<reference evidence="3 4" key="1">
    <citation type="journal article" date="2013" name="Environ. Microbiol.">
        <title>Complete genome, catabolic sub-proteomes and key-metabolites of Desulfobacula toluolica Tol2, a marine, aromatic compound-degrading, sulfate-reducing bacterium.</title>
        <authorList>
            <person name="Wohlbrand L."/>
            <person name="Jacob J.H."/>
            <person name="Kube M."/>
            <person name="Mussmann M."/>
            <person name="Jarling R."/>
            <person name="Beck A."/>
            <person name="Amann R."/>
            <person name="Wilkes H."/>
            <person name="Reinhardt R."/>
            <person name="Rabus R."/>
        </authorList>
    </citation>
    <scope>NUCLEOTIDE SEQUENCE [LARGE SCALE GENOMIC DNA]</scope>
    <source>
        <strain evidence="4">DSM 7467 / Tol2</strain>
    </source>
</reference>
<accession>K0N9R8</accession>
<dbReference type="PANTHER" id="PTHR10046">
    <property type="entry name" value="ATP DEPENDENT LON PROTEASE FAMILY MEMBER"/>
    <property type="match status" value="1"/>
</dbReference>
<keyword evidence="1" id="KW-0645">Protease</keyword>
<dbReference type="PROSITE" id="PS51786">
    <property type="entry name" value="LON_PROTEOLYTIC"/>
    <property type="match status" value="1"/>
</dbReference>
<dbReference type="InterPro" id="IPR008269">
    <property type="entry name" value="Lon_proteolytic"/>
</dbReference>
<feature type="active site" evidence="1">
    <location>
        <position position="60"/>
    </location>
</feature>
<dbReference type="GO" id="GO:0004176">
    <property type="term" value="F:ATP-dependent peptidase activity"/>
    <property type="evidence" value="ECO:0007669"/>
    <property type="project" value="UniProtKB-UniRule"/>
</dbReference>
<protein>
    <recommendedName>
        <fullName evidence="1">endopeptidase La</fullName>
        <ecNumber evidence="1">3.4.21.53</ecNumber>
    </recommendedName>
</protein>
<evidence type="ECO:0000313" key="4">
    <source>
        <dbReference type="Proteomes" id="UP000007347"/>
    </source>
</evidence>
<dbReference type="Pfam" id="PF05362">
    <property type="entry name" value="Lon_C"/>
    <property type="match status" value="1"/>
</dbReference>
<dbReference type="SUPFAM" id="SSF54211">
    <property type="entry name" value="Ribosomal protein S5 domain 2-like"/>
    <property type="match status" value="1"/>
</dbReference>
<dbReference type="AlphaFoldDB" id="K0N9R8"/>
<keyword evidence="1" id="KW-0720">Serine protease</keyword>
<dbReference type="GO" id="GO:0005524">
    <property type="term" value="F:ATP binding"/>
    <property type="evidence" value="ECO:0007669"/>
    <property type="project" value="InterPro"/>
</dbReference>
<sequence>MGKPGIVNVEHEAQLSGQTHDKGMMIIAGYLGRMFAQNYPLSVSISVSFEQNYSGIDGDSASSTELYAVLSSLSGYPIRQGIAVTGSVNQKGEIQAIGGVNEKIEGFFDVCTQKGLTGVQGVMIPSSNVKNLMLRKDVVDAIDRSMFHIYQVSTIEQGIEVLTGIVAGEPDENFNFPKNTLFEAVQNKLKKLHERSVQYNR</sequence>
<evidence type="ECO:0000259" key="2">
    <source>
        <dbReference type="PROSITE" id="PS51786"/>
    </source>
</evidence>
<comment type="similarity">
    <text evidence="1">Belongs to the peptidase S16 family.</text>
</comment>
<dbReference type="PRINTS" id="PR00830">
    <property type="entry name" value="ENDOLAPTASE"/>
</dbReference>